<dbReference type="Pfam" id="PF06224">
    <property type="entry name" value="AlkZ-like"/>
    <property type="match status" value="1"/>
</dbReference>
<evidence type="ECO:0000313" key="1">
    <source>
        <dbReference type="EMBL" id="TDK24149.1"/>
    </source>
</evidence>
<comment type="caution">
    <text evidence="1">The sequence shown here is derived from an EMBL/GenBank/DDBJ whole genome shotgun (WGS) entry which is preliminary data.</text>
</comment>
<dbReference type="AlphaFoldDB" id="A0A4R5TR46"/>
<name>A0A4R5TR46_9MICC</name>
<sequence>MAALAVHDLRQLRLRSHRLGESPSRGPAETVRRMLAVQAQNLAGARWSLGLRTPGLTDAALADALRAGTIVQTWTMRGTLHLTAPADAPWLLSLLGPRAWSGRGKLWRDAGLTGAVFEKAADVLGTALEGTALPRNTVLRLLEDAGIPTGGQRGSHILRYLAETQVVIIGPPQGRTQTFASFRDRIPAVEPPGREEALARLAFRYISGHGPATARDLAWWSGLTLADSRLALHLAAPALAVLPADGEPSYADPEVLDARSGGPATAHLLPGFDEYTIGYADRTLVLEERHRSAVGPAVNGLFRPALAVSGRIRGTWEQENRGGSVRLRVATFPGEALPGAHGAAALRAAADRYSRFLELPVVLDGADG</sequence>
<dbReference type="GO" id="GO:0003677">
    <property type="term" value="F:DNA binding"/>
    <property type="evidence" value="ECO:0007669"/>
    <property type="project" value="UniProtKB-KW"/>
</dbReference>
<dbReference type="RefSeq" id="WP_133404828.1">
    <property type="nucleotide sequence ID" value="NZ_SMTK01000005.1"/>
</dbReference>
<proteinExistence type="predicted"/>
<reference evidence="1 2" key="1">
    <citation type="submission" date="2019-03" db="EMBL/GenBank/DDBJ databases">
        <title>Arthrobacter sp. nov., an bacterium isolated from biocrust in Mu Us Desert.</title>
        <authorList>
            <person name="Lixiong L."/>
        </authorList>
    </citation>
    <scope>NUCLEOTIDE SEQUENCE [LARGE SCALE GENOMIC DNA]</scope>
    <source>
        <strain evidence="1 2">SLN-3</strain>
    </source>
</reference>
<protein>
    <submittedName>
        <fullName evidence="1">Winged helix DNA-binding domain-containing protein</fullName>
    </submittedName>
</protein>
<organism evidence="1 2">
    <name type="scientific">Arthrobacter crusticola</name>
    <dbReference type="NCBI Taxonomy" id="2547960"/>
    <lineage>
        <taxon>Bacteria</taxon>
        <taxon>Bacillati</taxon>
        <taxon>Actinomycetota</taxon>
        <taxon>Actinomycetes</taxon>
        <taxon>Micrococcales</taxon>
        <taxon>Micrococcaceae</taxon>
        <taxon>Arthrobacter</taxon>
    </lineage>
</organism>
<accession>A0A4R5TR46</accession>
<keyword evidence="1" id="KW-0238">DNA-binding</keyword>
<dbReference type="PANTHER" id="PTHR38479">
    <property type="entry name" value="LMO0824 PROTEIN"/>
    <property type="match status" value="1"/>
</dbReference>
<dbReference type="EMBL" id="SMTK01000005">
    <property type="protein sequence ID" value="TDK24149.1"/>
    <property type="molecule type" value="Genomic_DNA"/>
</dbReference>
<dbReference type="Proteomes" id="UP000295411">
    <property type="component" value="Unassembled WGS sequence"/>
</dbReference>
<dbReference type="PANTHER" id="PTHR38479:SF2">
    <property type="entry name" value="WINGED HELIX DNA-BINDING DOMAIN-CONTAINING PROTEIN"/>
    <property type="match status" value="1"/>
</dbReference>
<evidence type="ECO:0000313" key="2">
    <source>
        <dbReference type="Proteomes" id="UP000295411"/>
    </source>
</evidence>
<keyword evidence="2" id="KW-1185">Reference proteome</keyword>
<dbReference type="InterPro" id="IPR009351">
    <property type="entry name" value="AlkZ-like"/>
</dbReference>
<dbReference type="OrthoDB" id="9148135at2"/>
<gene>
    <name evidence="1" type="ORF">E2F48_15395</name>
</gene>